<comment type="caution">
    <text evidence="1">The sequence shown here is derived from an EMBL/GenBank/DDBJ whole genome shotgun (WGS) entry which is preliminary data.</text>
</comment>
<accession>A0AAE8SWL7</accession>
<gene>
    <name evidence="1" type="ORF">DNG_05819</name>
</gene>
<reference evidence="1" key="1">
    <citation type="submission" date="2018-03" db="EMBL/GenBank/DDBJ databases">
        <authorList>
            <person name="Guldener U."/>
        </authorList>
    </citation>
    <scope>NUCLEOTIDE SEQUENCE</scope>
</reference>
<proteinExistence type="predicted"/>
<sequence>MAADTVKWTLHKSCYMDLDDEHTVPENYLSPNNYVKKNDELANAINETVHIVKAWADRGAKKIDDSISFNPLIGQATKDALKPLIGRGNYKDNAKDIRDKFKKLATLEGPIGKDGDARGRYEQSNAWKSLQENNDHYLDFVIVCRPELTIRKGDFNPLGAPYDMVRLTQLYKGADLEVMILQEKDPGKWDELAQRLQAVTTRDRDLSEVRLHVAETITFHPLWIKTQMDKGFEGWTQEIFDQATAANAAEILKEKSKKNQQDLRPVDILLDASFARNMFHEMFHLTAFGRMSDDIAGAYWWANNIELQNRENPDLLAIIAVVIELLNREGSQYKISADGTVSQR</sequence>
<evidence type="ECO:0000313" key="1">
    <source>
        <dbReference type="EMBL" id="SPO03137.1"/>
    </source>
</evidence>
<evidence type="ECO:0000313" key="2">
    <source>
        <dbReference type="Proteomes" id="UP001187682"/>
    </source>
</evidence>
<dbReference type="Proteomes" id="UP001187682">
    <property type="component" value="Unassembled WGS sequence"/>
</dbReference>
<dbReference type="AlphaFoldDB" id="A0AAE8SWL7"/>
<dbReference type="EMBL" id="ONZQ02000007">
    <property type="protein sequence ID" value="SPO03137.1"/>
    <property type="molecule type" value="Genomic_DNA"/>
</dbReference>
<protein>
    <submittedName>
        <fullName evidence="1">Uncharacterized protein</fullName>
    </submittedName>
</protein>
<organism evidence="1 2">
    <name type="scientific">Cephalotrichum gorgonifer</name>
    <dbReference type="NCBI Taxonomy" id="2041049"/>
    <lineage>
        <taxon>Eukaryota</taxon>
        <taxon>Fungi</taxon>
        <taxon>Dikarya</taxon>
        <taxon>Ascomycota</taxon>
        <taxon>Pezizomycotina</taxon>
        <taxon>Sordariomycetes</taxon>
        <taxon>Hypocreomycetidae</taxon>
        <taxon>Microascales</taxon>
        <taxon>Microascaceae</taxon>
        <taxon>Cephalotrichum</taxon>
    </lineage>
</organism>
<name>A0AAE8SWL7_9PEZI</name>
<keyword evidence="2" id="KW-1185">Reference proteome</keyword>